<dbReference type="PANTHER" id="PTHR12811">
    <property type="entry name" value="VACUOLAR PROTEIN SORTING VPS16"/>
    <property type="match status" value="1"/>
</dbReference>
<dbReference type="OrthoDB" id="1792at2759"/>
<organism evidence="5 6">
    <name type="scientific">Maudiozyma saulgeensis</name>
    <dbReference type="NCBI Taxonomy" id="1789683"/>
    <lineage>
        <taxon>Eukaryota</taxon>
        <taxon>Fungi</taxon>
        <taxon>Dikarya</taxon>
        <taxon>Ascomycota</taxon>
        <taxon>Saccharomycotina</taxon>
        <taxon>Saccharomycetes</taxon>
        <taxon>Saccharomycetales</taxon>
        <taxon>Saccharomycetaceae</taxon>
        <taxon>Maudiozyma</taxon>
    </lineage>
</organism>
<dbReference type="SUPFAM" id="SSF50969">
    <property type="entry name" value="YVTN repeat-like/Quinoprotein amine dehydrogenase"/>
    <property type="match status" value="1"/>
</dbReference>
<comment type="function">
    <text evidence="2">Essential for vacuolar protein sorting. Required for vacuole biogenesis, stability and to maintain vacuole morphology.</text>
</comment>
<dbReference type="Pfam" id="PF04840">
    <property type="entry name" value="Vps16_C"/>
    <property type="match status" value="1"/>
</dbReference>
<dbReference type="GO" id="GO:0042144">
    <property type="term" value="P:vacuole fusion, non-autophagic"/>
    <property type="evidence" value="ECO:0007669"/>
    <property type="project" value="TreeGrafter"/>
</dbReference>
<dbReference type="PIRSF" id="PIRSF007949">
    <property type="entry name" value="VPS16"/>
    <property type="match status" value="1"/>
</dbReference>
<dbReference type="GO" id="GO:0005768">
    <property type="term" value="C:endosome"/>
    <property type="evidence" value="ECO:0007669"/>
    <property type="project" value="UniProtKB-ARBA"/>
</dbReference>
<evidence type="ECO:0000256" key="1">
    <source>
        <dbReference type="ARBA" id="ARBA00009250"/>
    </source>
</evidence>
<dbReference type="Pfam" id="PF04841">
    <property type="entry name" value="Vps16_N"/>
    <property type="match status" value="1"/>
</dbReference>
<feature type="domain" description="Vps16 C-terminal" evidence="3">
    <location>
        <begin position="481"/>
        <end position="787"/>
    </location>
</feature>
<evidence type="ECO:0000256" key="2">
    <source>
        <dbReference type="PIRNR" id="PIRNR007949"/>
    </source>
</evidence>
<dbReference type="InterPro" id="IPR016534">
    <property type="entry name" value="VPS16"/>
</dbReference>
<keyword evidence="6" id="KW-1185">Reference proteome</keyword>
<proteinExistence type="inferred from homology"/>
<sequence length="798" mass="93657">MAPNPSLSWEKLQNVFYRSRKLHNLQWSSKKDLRYAISRTFIAIETDKSIQIFNYLGQLLTEIDIKVFDVITEFHFDELDQRTLIVVGLQTCKLVKTWAPLEIKTINLPSKTNDTLWDVKGNVYVTKVSKDVLYLDLEREKFKFILKNEARFNILTKKHWHCNENMVIILDTESVYQLDILSRRLTKFQENNEWHKVALSKDGFICLYNAKYNKLDIFRDSGKLLLQHTLDLAPDDIRWCGDDSIACTFNDTVKLYGPEGEYVSFWYSSNIFCIKTEIDGLKVFTDTEIYLITKVPRYTADIYCMGSTEAGSMLLDAWYVLSTHTARAIDYLKDFDLAKGVNDCIMAAQEEMDTKVQKELLNAASFGKSMLSYNEFDSNIFVKACDNIKLLNIFRDLGFFFTYFEYKAMGFEAIIEMMLLSHKFYESLKICTEFKNFELMIKVVQNWSETKIKLSQDIDDDDLFGIINKRLTNMDVQDQVSAAQLSQVSFNEGRFILARRFAMIEKSAEMKVLSLIKLDDHLLATQESLKSYCPEFIVSVLLLLKNTVTNLQFMKILVMILPKNSAYTYFERNNYEFLFDIYRQTDKYNELAHAIFSHNRKDVTPFLPQIKDLYSSVIDDTLLKQDTEYLKRNEKLVEFQEELTHTLGFEFPGLTVVQTLEKLVSMKQDKKIKAFVKMFKISDKKYYHIMCRTLIKEKRFDNLYEFATHKKSPIGYQPFFKYLTKAGKHKESARYIPMISEMPYKEKIKTLYEIKGYFELAQMFTKEKNILALKELYQQVPVNEAQLRSFITETISKI</sequence>
<comment type="similarity">
    <text evidence="1 2">Belongs to the VPS16 family.</text>
</comment>
<dbReference type="InterPro" id="IPR006926">
    <property type="entry name" value="Vps16_N"/>
</dbReference>
<keyword evidence="2" id="KW-0813">Transport</keyword>
<evidence type="ECO:0000259" key="4">
    <source>
        <dbReference type="Pfam" id="PF04841"/>
    </source>
</evidence>
<evidence type="ECO:0000259" key="3">
    <source>
        <dbReference type="Pfam" id="PF04840"/>
    </source>
</evidence>
<dbReference type="STRING" id="1789683.A0A1X7R8D3"/>
<dbReference type="GO" id="GO:0003779">
    <property type="term" value="F:actin binding"/>
    <property type="evidence" value="ECO:0007669"/>
    <property type="project" value="TreeGrafter"/>
</dbReference>
<dbReference type="EMBL" id="FXLY01000009">
    <property type="protein sequence ID" value="SMN21864.1"/>
    <property type="molecule type" value="Genomic_DNA"/>
</dbReference>
<evidence type="ECO:0000313" key="5">
    <source>
        <dbReference type="EMBL" id="SMN21864.1"/>
    </source>
</evidence>
<name>A0A1X7R8D3_9SACH</name>
<gene>
    <name evidence="5" type="ORF">KASA_0J01936G</name>
</gene>
<dbReference type="Gene3D" id="1.10.150.780">
    <property type="entry name" value="Vps16, C-terminal region"/>
    <property type="match status" value="1"/>
</dbReference>
<dbReference type="InterPro" id="IPR038132">
    <property type="entry name" value="Vps16_C_sf"/>
</dbReference>
<keyword evidence="2" id="KW-0653">Protein transport</keyword>
<dbReference type="AlphaFoldDB" id="A0A1X7R8D3"/>
<dbReference type="GO" id="GO:0006886">
    <property type="term" value="P:intracellular protein transport"/>
    <property type="evidence" value="ECO:0007669"/>
    <property type="project" value="InterPro"/>
</dbReference>
<dbReference type="InterPro" id="IPR006925">
    <property type="entry name" value="Vps16_C"/>
</dbReference>
<dbReference type="GO" id="GO:0016197">
    <property type="term" value="P:endosomal transport"/>
    <property type="evidence" value="ECO:0007669"/>
    <property type="project" value="TreeGrafter"/>
</dbReference>
<dbReference type="Proteomes" id="UP000196158">
    <property type="component" value="Unassembled WGS sequence"/>
</dbReference>
<accession>A0A1X7R8D3</accession>
<feature type="domain" description="Vps16 N-terminal" evidence="4">
    <location>
        <begin position="5"/>
        <end position="380"/>
    </location>
</feature>
<dbReference type="PANTHER" id="PTHR12811:SF0">
    <property type="entry name" value="VACUOLAR PROTEIN SORTING-ASSOCIATED PROTEIN 16 HOMOLOG"/>
    <property type="match status" value="1"/>
</dbReference>
<reference evidence="5 6" key="1">
    <citation type="submission" date="2017-04" db="EMBL/GenBank/DDBJ databases">
        <authorList>
            <person name="Afonso C.L."/>
            <person name="Miller P.J."/>
            <person name="Scott M.A."/>
            <person name="Spackman E."/>
            <person name="Goraichik I."/>
            <person name="Dimitrov K.M."/>
            <person name="Suarez D.L."/>
            <person name="Swayne D.E."/>
        </authorList>
    </citation>
    <scope>NUCLEOTIDE SEQUENCE [LARGE SCALE GENOMIC DNA]</scope>
</reference>
<dbReference type="GO" id="GO:0030897">
    <property type="term" value="C:HOPS complex"/>
    <property type="evidence" value="ECO:0007669"/>
    <property type="project" value="TreeGrafter"/>
</dbReference>
<dbReference type="InterPro" id="IPR011044">
    <property type="entry name" value="Quino_amine_DH_bsu"/>
</dbReference>
<protein>
    <recommendedName>
        <fullName evidence="2">Probable vacuolar protein sorting-associated protein 16 homolog</fullName>
    </recommendedName>
</protein>
<evidence type="ECO:0000313" key="6">
    <source>
        <dbReference type="Proteomes" id="UP000196158"/>
    </source>
</evidence>